<feature type="region of interest" description="Disordered" evidence="1">
    <location>
        <begin position="251"/>
        <end position="271"/>
    </location>
</feature>
<dbReference type="Gene3D" id="4.10.60.10">
    <property type="entry name" value="Zinc finger, CCHC-type"/>
    <property type="match status" value="1"/>
</dbReference>
<sequence>MAEQITQVVMTPEMLQSLIAGIGQNVGQNLGRNTPGPAILGNFSKCTHRFDGAKNQDVDAFLDSIAVYKECLQISDDNALKGFPMLLEGQAATWWQGVKDSTLTFDEATQALKHAFGYSKPAHQIYRELFRKEQKEEEKTDLFVSRCRALLSRLPRTPVLPEAIQLDMVYGLLHLKIRERVPRDNLEDFEDLINEARKAEVTLLEIKRTPDPSQVKSTTVRQSGDSPKPKFKKQCTYCKAYGHIRDECRKLSQKKAETPPITNPSSSSDNTKPQVTCFGCGAIGYIRSNCPTCKTKPLRSETQDGPAEFRYYNTSEEPRVRPLVSIEIENMRGTAILDTGAKTSMAGSQLAQLLRSKNVPYETKLLRMTLADGIERSVITHVFNIAIQIKHKRIFIDLIAVPEHGDSRTLLGVDFIQQANILPDMKLNCWYFGDDLTTPYAFTEEYSPTEEIRTNIDMVSLEIRDDEGSSLTPPEKLELNSTLQGYKDVFLPSTDATPFAEHCIVLTNDVPVAVPPYLTVRVAVPTVPVRATFPLSSRASSQIPVSQPSQSPSKESKLSLKNNRTFTIGLVLRPDCEVPRGCGENSVFASILLYRVPLGDLLIQVNENNAVPRPEYPRFILVAWEEKLCSPLLKCDSVGGENSPKQSRRGICASYPRVKTCGGYFSCTEA</sequence>
<dbReference type="InterPro" id="IPR045358">
    <property type="entry name" value="Ty3_capsid"/>
</dbReference>
<dbReference type="Gene3D" id="2.40.70.10">
    <property type="entry name" value="Acid Proteases"/>
    <property type="match status" value="1"/>
</dbReference>
<evidence type="ECO:0000259" key="2">
    <source>
        <dbReference type="SMART" id="SM00343"/>
    </source>
</evidence>
<reference evidence="3" key="1">
    <citation type="journal article" date="2023" name="Insect Mol. Biol.">
        <title>Genome sequencing provides insights into the evolution of gene families encoding plant cell wall-degrading enzymes in longhorned beetles.</title>
        <authorList>
            <person name="Shin N.R."/>
            <person name="Okamura Y."/>
            <person name="Kirsch R."/>
            <person name="Pauchet Y."/>
        </authorList>
    </citation>
    <scope>NUCLEOTIDE SEQUENCE</scope>
    <source>
        <strain evidence="3">MMC_N1</strain>
    </source>
</reference>
<dbReference type="SUPFAM" id="SSF50630">
    <property type="entry name" value="Acid proteases"/>
    <property type="match status" value="1"/>
</dbReference>
<evidence type="ECO:0000313" key="4">
    <source>
        <dbReference type="Proteomes" id="UP001162164"/>
    </source>
</evidence>
<evidence type="ECO:0000256" key="1">
    <source>
        <dbReference type="SAM" id="MobiDB-lite"/>
    </source>
</evidence>
<proteinExistence type="predicted"/>
<dbReference type="Pfam" id="PF19259">
    <property type="entry name" value="Ty3_capsid"/>
    <property type="match status" value="1"/>
</dbReference>
<dbReference type="EMBL" id="JAPWTJ010000092">
    <property type="protein sequence ID" value="KAJ8983159.1"/>
    <property type="molecule type" value="Genomic_DNA"/>
</dbReference>
<gene>
    <name evidence="3" type="ORF">NQ317_016258</name>
</gene>
<feature type="domain" description="CCHC-type" evidence="2">
    <location>
        <begin position="234"/>
        <end position="250"/>
    </location>
</feature>
<dbReference type="SUPFAM" id="SSF57756">
    <property type="entry name" value="Retrovirus zinc finger-like domains"/>
    <property type="match status" value="1"/>
</dbReference>
<protein>
    <recommendedName>
        <fullName evidence="2">CCHC-type domain-containing protein</fullName>
    </recommendedName>
</protein>
<feature type="compositionally biased region" description="Polar residues" evidence="1">
    <location>
        <begin position="211"/>
        <end position="225"/>
    </location>
</feature>
<organism evidence="3 4">
    <name type="scientific">Molorchus minor</name>
    <dbReference type="NCBI Taxonomy" id="1323400"/>
    <lineage>
        <taxon>Eukaryota</taxon>
        <taxon>Metazoa</taxon>
        <taxon>Ecdysozoa</taxon>
        <taxon>Arthropoda</taxon>
        <taxon>Hexapoda</taxon>
        <taxon>Insecta</taxon>
        <taxon>Pterygota</taxon>
        <taxon>Neoptera</taxon>
        <taxon>Endopterygota</taxon>
        <taxon>Coleoptera</taxon>
        <taxon>Polyphaga</taxon>
        <taxon>Cucujiformia</taxon>
        <taxon>Chrysomeloidea</taxon>
        <taxon>Cerambycidae</taxon>
        <taxon>Lamiinae</taxon>
        <taxon>Monochamini</taxon>
        <taxon>Molorchus</taxon>
    </lineage>
</organism>
<name>A0ABQ9JZ22_9CUCU</name>
<feature type="domain" description="CCHC-type" evidence="2">
    <location>
        <begin position="276"/>
        <end position="292"/>
    </location>
</feature>
<dbReference type="SMART" id="SM00343">
    <property type="entry name" value="ZnF_C2HC"/>
    <property type="match status" value="2"/>
</dbReference>
<evidence type="ECO:0000313" key="3">
    <source>
        <dbReference type="EMBL" id="KAJ8983159.1"/>
    </source>
</evidence>
<dbReference type="InterPro" id="IPR036875">
    <property type="entry name" value="Znf_CCHC_sf"/>
</dbReference>
<feature type="region of interest" description="Disordered" evidence="1">
    <location>
        <begin position="208"/>
        <end position="228"/>
    </location>
</feature>
<dbReference type="InterPro" id="IPR001878">
    <property type="entry name" value="Znf_CCHC"/>
</dbReference>
<comment type="caution">
    <text evidence="3">The sequence shown here is derived from an EMBL/GenBank/DDBJ whole genome shotgun (WGS) entry which is preliminary data.</text>
</comment>
<keyword evidence="4" id="KW-1185">Reference proteome</keyword>
<dbReference type="InterPro" id="IPR021109">
    <property type="entry name" value="Peptidase_aspartic_dom_sf"/>
</dbReference>
<accession>A0ABQ9JZ22</accession>
<dbReference type="Proteomes" id="UP001162164">
    <property type="component" value="Unassembled WGS sequence"/>
</dbReference>